<proteinExistence type="inferred from homology"/>
<evidence type="ECO:0000256" key="3">
    <source>
        <dbReference type="ARBA" id="ARBA00023125"/>
    </source>
</evidence>
<dbReference type="Proteomes" id="UP001501337">
    <property type="component" value="Unassembled WGS sequence"/>
</dbReference>
<dbReference type="Gene3D" id="1.10.10.10">
    <property type="entry name" value="Winged helix-like DNA-binding domain superfamily/Winged helix DNA-binding domain"/>
    <property type="match status" value="1"/>
</dbReference>
<dbReference type="EMBL" id="BAABBO010000001">
    <property type="protein sequence ID" value="GAA3946066.1"/>
    <property type="molecule type" value="Genomic_DNA"/>
</dbReference>
<dbReference type="InterPro" id="IPR036390">
    <property type="entry name" value="WH_DNA-bd_sf"/>
</dbReference>
<evidence type="ECO:0000256" key="2">
    <source>
        <dbReference type="ARBA" id="ARBA00023015"/>
    </source>
</evidence>
<dbReference type="Pfam" id="PF03466">
    <property type="entry name" value="LysR_substrate"/>
    <property type="match status" value="1"/>
</dbReference>
<dbReference type="Gene3D" id="3.40.190.290">
    <property type="match status" value="1"/>
</dbReference>
<evidence type="ECO:0000313" key="8">
    <source>
        <dbReference type="Proteomes" id="UP001501337"/>
    </source>
</evidence>
<accession>A0ABP7NGL4</accession>
<dbReference type="CDD" id="cd05466">
    <property type="entry name" value="PBP2_LTTR_substrate"/>
    <property type="match status" value="1"/>
</dbReference>
<evidence type="ECO:0000256" key="5">
    <source>
        <dbReference type="ARBA" id="ARBA00023163"/>
    </source>
</evidence>
<dbReference type="RefSeq" id="WP_344802284.1">
    <property type="nucleotide sequence ID" value="NZ_BAABBO010000001.1"/>
</dbReference>
<protein>
    <recommendedName>
        <fullName evidence="6">HTH lysR-type domain-containing protein</fullName>
    </recommendedName>
</protein>
<keyword evidence="8" id="KW-1185">Reference proteome</keyword>
<keyword evidence="2" id="KW-0805">Transcription regulation</keyword>
<name>A0ABP7NGL4_9GAMM</name>
<dbReference type="PROSITE" id="PS50931">
    <property type="entry name" value="HTH_LYSR"/>
    <property type="match status" value="1"/>
</dbReference>
<gene>
    <name evidence="7" type="ORF">GCM10022278_01540</name>
</gene>
<dbReference type="InterPro" id="IPR000847">
    <property type="entry name" value="LysR_HTH_N"/>
</dbReference>
<dbReference type="PANTHER" id="PTHR30346:SF26">
    <property type="entry name" value="HYDROGEN PEROXIDE-INDUCIBLE GENES ACTIVATOR"/>
    <property type="match status" value="1"/>
</dbReference>
<evidence type="ECO:0000259" key="6">
    <source>
        <dbReference type="PROSITE" id="PS50931"/>
    </source>
</evidence>
<keyword evidence="3" id="KW-0238">DNA-binding</keyword>
<dbReference type="Pfam" id="PF00126">
    <property type="entry name" value="HTH_1"/>
    <property type="match status" value="1"/>
</dbReference>
<feature type="domain" description="HTH lysR-type" evidence="6">
    <location>
        <begin position="1"/>
        <end position="58"/>
    </location>
</feature>
<sequence>MDLKALRYFAAAVDTGSITAAAEACFIAQPSITAAIRKLEQEFDAQLLERSKRGVVTTAQGKMLYQMAQNLLSHAASVKSRMTEAQSAEAVHISVAPSISYEYLNQVLMLIQKHRTGDTTFIRRGTFQGEPDLLLTASNNVPPGYEFFPLWRDQYCVLLPLTHKLTYQSHLTLSDFYGIDLVEREFCELRQEWDRLIEQFEHAPNIVATVDNEEWALRLVASGVGITFAPVNSIYQTGALNTALASSTSHPVKNSAAPRFCARPLSDIAGVADRHRNAGVALRSSWHARASFEALFATDPHRFAKQLRTAQVTKAK</sequence>
<organism evidence="7 8">
    <name type="scientific">Allohahella marinimesophila</name>
    <dbReference type="NCBI Taxonomy" id="1054972"/>
    <lineage>
        <taxon>Bacteria</taxon>
        <taxon>Pseudomonadati</taxon>
        <taxon>Pseudomonadota</taxon>
        <taxon>Gammaproteobacteria</taxon>
        <taxon>Oceanospirillales</taxon>
        <taxon>Hahellaceae</taxon>
        <taxon>Allohahella</taxon>
    </lineage>
</organism>
<evidence type="ECO:0000256" key="1">
    <source>
        <dbReference type="ARBA" id="ARBA00009437"/>
    </source>
</evidence>
<dbReference type="SUPFAM" id="SSF53850">
    <property type="entry name" value="Periplasmic binding protein-like II"/>
    <property type="match status" value="1"/>
</dbReference>
<dbReference type="PRINTS" id="PR00039">
    <property type="entry name" value="HTHLYSR"/>
</dbReference>
<dbReference type="SUPFAM" id="SSF46785">
    <property type="entry name" value="Winged helix' DNA-binding domain"/>
    <property type="match status" value="1"/>
</dbReference>
<keyword evidence="4" id="KW-0010">Activator</keyword>
<evidence type="ECO:0000256" key="4">
    <source>
        <dbReference type="ARBA" id="ARBA00023159"/>
    </source>
</evidence>
<dbReference type="PANTHER" id="PTHR30346">
    <property type="entry name" value="TRANSCRIPTIONAL DUAL REGULATOR HCAR-RELATED"/>
    <property type="match status" value="1"/>
</dbReference>
<keyword evidence="5" id="KW-0804">Transcription</keyword>
<comment type="similarity">
    <text evidence="1">Belongs to the LysR transcriptional regulatory family.</text>
</comment>
<reference evidence="8" key="1">
    <citation type="journal article" date="2019" name="Int. J. Syst. Evol. Microbiol.">
        <title>The Global Catalogue of Microorganisms (GCM) 10K type strain sequencing project: providing services to taxonomists for standard genome sequencing and annotation.</title>
        <authorList>
            <consortium name="The Broad Institute Genomics Platform"/>
            <consortium name="The Broad Institute Genome Sequencing Center for Infectious Disease"/>
            <person name="Wu L."/>
            <person name="Ma J."/>
        </authorList>
    </citation>
    <scope>NUCLEOTIDE SEQUENCE [LARGE SCALE GENOMIC DNA]</scope>
    <source>
        <strain evidence="8">JCM 17555</strain>
    </source>
</reference>
<evidence type="ECO:0000313" key="7">
    <source>
        <dbReference type="EMBL" id="GAA3946066.1"/>
    </source>
</evidence>
<dbReference type="InterPro" id="IPR036388">
    <property type="entry name" value="WH-like_DNA-bd_sf"/>
</dbReference>
<dbReference type="InterPro" id="IPR005119">
    <property type="entry name" value="LysR_subst-bd"/>
</dbReference>
<comment type="caution">
    <text evidence="7">The sequence shown here is derived from an EMBL/GenBank/DDBJ whole genome shotgun (WGS) entry which is preliminary data.</text>
</comment>